<dbReference type="SUPFAM" id="SSF48371">
    <property type="entry name" value="ARM repeat"/>
    <property type="match status" value="1"/>
</dbReference>
<dbReference type="InterPro" id="IPR016024">
    <property type="entry name" value="ARM-type_fold"/>
</dbReference>
<name>A0ABV1DZS4_9FIRM</name>
<accession>A0ABV1DZS4</accession>
<dbReference type="Gene3D" id="1.25.10.90">
    <property type="match status" value="1"/>
</dbReference>
<dbReference type="CDD" id="cd06561">
    <property type="entry name" value="AlkD_like"/>
    <property type="match status" value="1"/>
</dbReference>
<dbReference type="Pfam" id="PF08713">
    <property type="entry name" value="DNA_alkylation"/>
    <property type="match status" value="1"/>
</dbReference>
<evidence type="ECO:0000313" key="2">
    <source>
        <dbReference type="Proteomes" id="UP001489509"/>
    </source>
</evidence>
<organism evidence="1 2">
    <name type="scientific">Solibaculum intestinale</name>
    <dbReference type="NCBI Taxonomy" id="3133165"/>
    <lineage>
        <taxon>Bacteria</taxon>
        <taxon>Bacillati</taxon>
        <taxon>Bacillota</taxon>
        <taxon>Clostridia</taxon>
        <taxon>Eubacteriales</taxon>
        <taxon>Oscillospiraceae</taxon>
        <taxon>Solibaculum</taxon>
    </lineage>
</organism>
<reference evidence="1 2" key="1">
    <citation type="submission" date="2024-03" db="EMBL/GenBank/DDBJ databases">
        <title>Human intestinal bacterial collection.</title>
        <authorList>
            <person name="Pauvert C."/>
            <person name="Hitch T.C.A."/>
            <person name="Clavel T."/>
        </authorList>
    </citation>
    <scope>NUCLEOTIDE SEQUENCE [LARGE SCALE GENOMIC DNA]</scope>
    <source>
        <strain evidence="1 2">CLA-JM-H44</strain>
    </source>
</reference>
<gene>
    <name evidence="1" type="ORF">WMO26_06855</name>
</gene>
<dbReference type="Proteomes" id="UP001489509">
    <property type="component" value="Unassembled WGS sequence"/>
</dbReference>
<proteinExistence type="predicted"/>
<dbReference type="PANTHER" id="PTHR34070:SF1">
    <property type="entry name" value="DNA ALKYLATION REPAIR PROTEIN"/>
    <property type="match status" value="1"/>
</dbReference>
<dbReference type="RefSeq" id="WP_349219172.1">
    <property type="nucleotide sequence ID" value="NZ_JBBMFD010000009.1"/>
</dbReference>
<sequence length="240" mass="27342">MAEFTRVPFTRADYGELVTRLEAMAEEGYRAFNARIVPDTAAPMLGVRAPALKALAKQIANGDWNGYLLAAQSPRYYEEILLYGLVLGFLKEPTEIVMERVRAFVPRIDNWAVCDSTCMGLKTVAKHREEWGPFLGELLSSENPWAVRMGLVLLLSQCLTSDTVRRILEASGRIKSEHYYVRMANAWLISVCYIKFPHETGPFLQDCPLDDWTFNKALQKITESYRVSQETKAAIKRLKR</sequence>
<dbReference type="EMBL" id="JBBMFD010000009">
    <property type="protein sequence ID" value="MEQ2440540.1"/>
    <property type="molecule type" value="Genomic_DNA"/>
</dbReference>
<dbReference type="InterPro" id="IPR014825">
    <property type="entry name" value="DNA_alkylation"/>
</dbReference>
<dbReference type="PANTHER" id="PTHR34070">
    <property type="entry name" value="ARMADILLO-TYPE FOLD"/>
    <property type="match status" value="1"/>
</dbReference>
<evidence type="ECO:0000313" key="1">
    <source>
        <dbReference type="EMBL" id="MEQ2440540.1"/>
    </source>
</evidence>
<comment type="caution">
    <text evidence="1">The sequence shown here is derived from an EMBL/GenBank/DDBJ whole genome shotgun (WGS) entry which is preliminary data.</text>
</comment>
<keyword evidence="2" id="KW-1185">Reference proteome</keyword>
<protein>
    <submittedName>
        <fullName evidence="1">DNA alkylation repair protein</fullName>
    </submittedName>
</protein>